<protein>
    <submittedName>
        <fullName evidence="1">Uncharacterized protein</fullName>
    </submittedName>
</protein>
<dbReference type="AlphaFoldDB" id="A0A9J5Y2N5"/>
<feature type="non-terminal residue" evidence="1">
    <location>
        <position position="1"/>
    </location>
</feature>
<gene>
    <name evidence="1" type="ORF">H5410_036123</name>
</gene>
<dbReference type="Proteomes" id="UP000824120">
    <property type="component" value="Chromosome 7"/>
</dbReference>
<evidence type="ECO:0000313" key="2">
    <source>
        <dbReference type="Proteomes" id="UP000824120"/>
    </source>
</evidence>
<keyword evidence="2" id="KW-1185">Reference proteome</keyword>
<accession>A0A9J5Y2N5</accession>
<evidence type="ECO:0000313" key="1">
    <source>
        <dbReference type="EMBL" id="KAG5594891.1"/>
    </source>
</evidence>
<name>A0A9J5Y2N5_SOLCO</name>
<comment type="caution">
    <text evidence="1">The sequence shown here is derived from an EMBL/GenBank/DDBJ whole genome shotgun (WGS) entry which is preliminary data.</text>
</comment>
<reference evidence="1 2" key="1">
    <citation type="submission" date="2020-09" db="EMBL/GenBank/DDBJ databases">
        <title>De no assembly of potato wild relative species, Solanum commersonii.</title>
        <authorList>
            <person name="Cho K."/>
        </authorList>
    </citation>
    <scope>NUCLEOTIDE SEQUENCE [LARGE SCALE GENOMIC DNA]</scope>
    <source>
        <strain evidence="1">LZ3.2</strain>
        <tissue evidence="1">Leaf</tissue>
    </source>
</reference>
<sequence length="103" mass="11672">NRTTKEETQMNWPASCCHNTLGKAPLTILRGELWQSLAGILTVTVGIELYDIIKSETRVGDGKNRRNEASKVKGNYVKRWKFCDHFLEENSSARETTTNMGII</sequence>
<proteinExistence type="predicted"/>
<organism evidence="1 2">
    <name type="scientific">Solanum commersonii</name>
    <name type="common">Commerson's wild potato</name>
    <name type="synonym">Commerson's nightshade</name>
    <dbReference type="NCBI Taxonomy" id="4109"/>
    <lineage>
        <taxon>Eukaryota</taxon>
        <taxon>Viridiplantae</taxon>
        <taxon>Streptophyta</taxon>
        <taxon>Embryophyta</taxon>
        <taxon>Tracheophyta</taxon>
        <taxon>Spermatophyta</taxon>
        <taxon>Magnoliopsida</taxon>
        <taxon>eudicotyledons</taxon>
        <taxon>Gunneridae</taxon>
        <taxon>Pentapetalae</taxon>
        <taxon>asterids</taxon>
        <taxon>lamiids</taxon>
        <taxon>Solanales</taxon>
        <taxon>Solanaceae</taxon>
        <taxon>Solanoideae</taxon>
        <taxon>Solaneae</taxon>
        <taxon>Solanum</taxon>
    </lineage>
</organism>
<dbReference type="EMBL" id="JACXVP010000007">
    <property type="protein sequence ID" value="KAG5594891.1"/>
    <property type="molecule type" value="Genomic_DNA"/>
</dbReference>